<name>A0A1H5E632_9MICC</name>
<accession>A0A1H5E632</accession>
<proteinExistence type="predicted"/>
<dbReference type="SUPFAM" id="SSF52540">
    <property type="entry name" value="P-loop containing nucleoside triphosphate hydrolases"/>
    <property type="match status" value="1"/>
</dbReference>
<feature type="domain" description="CobQ/CobB/MinD/ParA nucleotide binding" evidence="2">
    <location>
        <begin position="262"/>
        <end position="492"/>
    </location>
</feature>
<evidence type="ECO:0000259" key="2">
    <source>
        <dbReference type="Pfam" id="PF01656"/>
    </source>
</evidence>
<dbReference type="EMBL" id="FNTV01000001">
    <property type="protein sequence ID" value="SED86460.1"/>
    <property type="molecule type" value="Genomic_DNA"/>
</dbReference>
<evidence type="ECO:0000313" key="4">
    <source>
        <dbReference type="Proteomes" id="UP000182725"/>
    </source>
</evidence>
<dbReference type="InterPro" id="IPR002586">
    <property type="entry name" value="CobQ/CobB/MinD/ParA_Nub-bd_dom"/>
</dbReference>
<keyword evidence="3" id="KW-0969">Cilium</keyword>
<dbReference type="Proteomes" id="UP000182725">
    <property type="component" value="Unassembled WGS sequence"/>
</dbReference>
<keyword evidence="3" id="KW-0966">Cell projection</keyword>
<protein>
    <submittedName>
        <fullName evidence="3">MinD-like ATPase involved in chromosome partitioning or flagellar assembly</fullName>
    </submittedName>
</protein>
<evidence type="ECO:0000313" key="3">
    <source>
        <dbReference type="EMBL" id="SED86460.1"/>
    </source>
</evidence>
<dbReference type="InterPro" id="IPR027417">
    <property type="entry name" value="P-loop_NTPase"/>
</dbReference>
<organism evidence="3 4">
    <name type="scientific">Arthrobacter alpinus</name>
    <dbReference type="NCBI Taxonomy" id="656366"/>
    <lineage>
        <taxon>Bacteria</taxon>
        <taxon>Bacillati</taxon>
        <taxon>Actinomycetota</taxon>
        <taxon>Actinomycetes</taxon>
        <taxon>Micrococcales</taxon>
        <taxon>Micrococcaceae</taxon>
        <taxon>Arthrobacter</taxon>
    </lineage>
</organism>
<gene>
    <name evidence="3" type="ORF">SAMN04489740_0156</name>
</gene>
<dbReference type="Pfam" id="PF01656">
    <property type="entry name" value="CbiA"/>
    <property type="match status" value="1"/>
</dbReference>
<feature type="region of interest" description="Disordered" evidence="1">
    <location>
        <begin position="140"/>
        <end position="217"/>
    </location>
</feature>
<sequence length="541" mass="56238">MTTLTVVSVGDTPLNVIDQLARTHGNIQVVRRCPELSELLAACQSGLAQVAVVSAFGAELTATLIDRLTAVGVIVVAIAGSPEEAQRLRSAGATTVPEHVTAEGLGEVIRAAVAGRRHTGSGGYSVPATYNRAAHDSAAAYEGEPAARDDASAVTGAEANSLDPPHLSAAPTPSLSEERWEPNESGESEPFKSGGDGQKITRQRLKGTSPSGPLPGLGIRTKIAARLRLPGSHVRQRIPAKAATGRTVEPPIGGAGRGAVVAIWGPIGSPGRTTVAINLAAEQAAAGRKVMLIDADTYGASVAAALGLLDEAASFAQACRAADQGGLGPVHLAKTATQVVFDGGTFSLLTGLTRADRWPELRAAAVERVIDAARELVDLVIVDCGFALENDEELSYDTVAPRRNAATLAALGRADLVYAVGNSDPLGIPRLIRGLDELGRACPGRSVLVVVNKVRRKAVGGAPERALIQAWERFGPAETISHFLPWDPELTDKAMLEGRLLRELSPDAPLSLAIRAMSCAGDQQNPTIPVTKATTRVDVRG</sequence>
<dbReference type="Gene3D" id="3.40.50.300">
    <property type="entry name" value="P-loop containing nucleotide triphosphate hydrolases"/>
    <property type="match status" value="1"/>
</dbReference>
<dbReference type="AlphaFoldDB" id="A0A1H5E632"/>
<keyword evidence="3" id="KW-0282">Flagellum</keyword>
<evidence type="ECO:0000256" key="1">
    <source>
        <dbReference type="SAM" id="MobiDB-lite"/>
    </source>
</evidence>
<reference evidence="3 4" key="1">
    <citation type="submission" date="2016-10" db="EMBL/GenBank/DDBJ databases">
        <authorList>
            <person name="de Groot N.N."/>
        </authorList>
    </citation>
    <scope>NUCLEOTIDE SEQUENCE [LARGE SCALE GENOMIC DNA]</scope>
    <source>
        <strain evidence="3 4">DSM 22274</strain>
    </source>
</reference>